<evidence type="ECO:0000256" key="10">
    <source>
        <dbReference type="ARBA" id="ARBA00022842"/>
    </source>
</evidence>
<evidence type="ECO:0000259" key="16">
    <source>
        <dbReference type="PROSITE" id="PS51908"/>
    </source>
</evidence>
<dbReference type="Gene3D" id="3.30.160.60">
    <property type="entry name" value="Classic Zinc Finger"/>
    <property type="match status" value="1"/>
</dbReference>
<dbReference type="GO" id="GO:0070336">
    <property type="term" value="F:flap-structured DNA binding"/>
    <property type="evidence" value="ECO:0007669"/>
    <property type="project" value="TreeGrafter"/>
</dbReference>
<dbReference type="Pfam" id="PF21170">
    <property type="entry name" value="FAN1_TPR"/>
    <property type="match status" value="1"/>
</dbReference>
<dbReference type="Gene3D" id="3.40.1350.10">
    <property type="match status" value="1"/>
</dbReference>
<dbReference type="EC" id="3.1.4.1" evidence="15"/>
<dbReference type="SMART" id="SM00734">
    <property type="entry name" value="ZnF_Rad18"/>
    <property type="match status" value="1"/>
</dbReference>
<evidence type="ECO:0000256" key="9">
    <source>
        <dbReference type="ARBA" id="ARBA00022833"/>
    </source>
</evidence>
<dbReference type="SMART" id="SM00990">
    <property type="entry name" value="VRR_NUC"/>
    <property type="match status" value="1"/>
</dbReference>
<evidence type="ECO:0000256" key="2">
    <source>
        <dbReference type="ARBA" id="ARBA00004123"/>
    </source>
</evidence>
<keyword evidence="10 15" id="KW-0460">Magnesium</keyword>
<evidence type="ECO:0000256" key="4">
    <source>
        <dbReference type="ARBA" id="ARBA00022722"/>
    </source>
</evidence>
<evidence type="ECO:0000256" key="3">
    <source>
        <dbReference type="ARBA" id="ARBA00005533"/>
    </source>
</evidence>
<evidence type="ECO:0000313" key="17">
    <source>
        <dbReference type="EMBL" id="KAK4749097.1"/>
    </source>
</evidence>
<comment type="catalytic activity">
    <reaction evidence="1 15">
        <text>Hydrolytically removes 5'-nucleotides successively from the 3'-hydroxy termini of 3'-hydroxy-terminated oligonucleotides.</text>
        <dbReference type="EC" id="3.1.4.1"/>
    </reaction>
</comment>
<dbReference type="Proteomes" id="UP001345219">
    <property type="component" value="Chromosome 21"/>
</dbReference>
<feature type="domain" description="UBZ4-type" evidence="16">
    <location>
        <begin position="70"/>
        <end position="99"/>
    </location>
</feature>
<gene>
    <name evidence="17" type="ORF">SAY87_026546</name>
</gene>
<dbReference type="PROSITE" id="PS51908">
    <property type="entry name" value="ZF_UBZ4"/>
    <property type="match status" value="1"/>
</dbReference>
<dbReference type="PANTHER" id="PTHR15749">
    <property type="entry name" value="FANCONI-ASSOCIATED NUCLEASE 1"/>
    <property type="match status" value="1"/>
</dbReference>
<comment type="cofactor">
    <cofactor evidence="15">
        <name>Mg(2+)</name>
        <dbReference type="ChEBI" id="CHEBI:18420"/>
    </cofactor>
    <cofactor evidence="15">
        <name>Mn(2+)</name>
        <dbReference type="ChEBI" id="CHEBI:29035"/>
    </cofactor>
</comment>
<dbReference type="GO" id="GO:0008270">
    <property type="term" value="F:zinc ion binding"/>
    <property type="evidence" value="ECO:0007669"/>
    <property type="project" value="UniProtKB-KW"/>
</dbReference>
<dbReference type="InterPro" id="IPR049126">
    <property type="entry name" value="FAN1-like_TPR"/>
</dbReference>
<dbReference type="EMBL" id="JAXIOK010000018">
    <property type="protein sequence ID" value="KAK4749097.1"/>
    <property type="molecule type" value="Genomic_DNA"/>
</dbReference>
<dbReference type="GO" id="GO:0017108">
    <property type="term" value="F:5'-flap endonuclease activity"/>
    <property type="evidence" value="ECO:0007669"/>
    <property type="project" value="TreeGrafter"/>
</dbReference>
<dbReference type="Gene3D" id="3.30.70.2330">
    <property type="match status" value="1"/>
</dbReference>
<keyword evidence="8 15" id="KW-0378">Hydrolase</keyword>
<dbReference type="InterPro" id="IPR011856">
    <property type="entry name" value="tRNA_endonuc-like_dom_sf"/>
</dbReference>
<evidence type="ECO:0000256" key="6">
    <source>
        <dbReference type="ARBA" id="ARBA00022763"/>
    </source>
</evidence>
<keyword evidence="6 14" id="KW-0227">DNA damage</keyword>
<dbReference type="FunFam" id="3.30.160.60:FF:000331">
    <property type="entry name" value="E3 ubiquitin-protein ligase RAD18"/>
    <property type="match status" value="1"/>
</dbReference>
<name>A0AAN7H402_9MYRT</name>
<dbReference type="PANTHER" id="PTHR15749:SF4">
    <property type="entry name" value="FANCONI-ASSOCIATED NUCLEASE 1"/>
    <property type="match status" value="1"/>
</dbReference>
<evidence type="ECO:0000313" key="18">
    <source>
        <dbReference type="Proteomes" id="UP001345219"/>
    </source>
</evidence>
<dbReference type="InterPro" id="IPR014905">
    <property type="entry name" value="HIRAN"/>
</dbReference>
<dbReference type="Pfam" id="PF21315">
    <property type="entry name" value="FAN1_HTH"/>
    <property type="match status" value="1"/>
</dbReference>
<keyword evidence="4 15" id="KW-0540">Nuclease</keyword>
<evidence type="ECO:0000256" key="1">
    <source>
        <dbReference type="ARBA" id="ARBA00000983"/>
    </source>
</evidence>
<dbReference type="InterPro" id="IPR014883">
    <property type="entry name" value="VRR_NUC"/>
</dbReference>
<keyword evidence="7 14" id="KW-0863">Zinc-finger</keyword>
<dbReference type="Pfam" id="PF08797">
    <property type="entry name" value="HIRAN"/>
    <property type="match status" value="1"/>
</dbReference>
<dbReference type="InterPro" id="IPR049125">
    <property type="entry name" value="FAN1-like_WH"/>
</dbReference>
<evidence type="ECO:0000256" key="11">
    <source>
        <dbReference type="ARBA" id="ARBA00023204"/>
    </source>
</evidence>
<evidence type="ECO:0000256" key="12">
    <source>
        <dbReference type="ARBA" id="ARBA00023211"/>
    </source>
</evidence>
<keyword evidence="9" id="KW-0862">Zinc</keyword>
<dbReference type="GO" id="GO:0005634">
    <property type="term" value="C:nucleus"/>
    <property type="evidence" value="ECO:0007669"/>
    <property type="project" value="UniProtKB-SubCell"/>
</dbReference>
<dbReference type="SMART" id="SM00910">
    <property type="entry name" value="HIRAN"/>
    <property type="match status" value="1"/>
</dbReference>
<comment type="similarity">
    <text evidence="3 15">Belongs to the FAN1 family.</text>
</comment>
<comment type="subcellular location">
    <subcellularLocation>
        <location evidence="2 15">Nucleus</location>
    </subcellularLocation>
</comment>
<dbReference type="AlphaFoldDB" id="A0AAN7H402"/>
<accession>A0AAN7H402</accession>
<evidence type="ECO:0000256" key="14">
    <source>
        <dbReference type="PROSITE-ProRule" id="PRU01256"/>
    </source>
</evidence>
<proteinExistence type="inferred from homology"/>
<evidence type="ECO:0000256" key="8">
    <source>
        <dbReference type="ARBA" id="ARBA00022801"/>
    </source>
</evidence>
<dbReference type="InterPro" id="IPR006642">
    <property type="entry name" value="Rad18_UBZ4"/>
</dbReference>
<evidence type="ECO:0000256" key="15">
    <source>
        <dbReference type="RuleBase" id="RU365033"/>
    </source>
</evidence>
<evidence type="ECO:0000256" key="5">
    <source>
        <dbReference type="ARBA" id="ARBA00022723"/>
    </source>
</evidence>
<dbReference type="GO" id="GO:0036297">
    <property type="term" value="P:interstrand cross-link repair"/>
    <property type="evidence" value="ECO:0007669"/>
    <property type="project" value="InterPro"/>
</dbReference>
<organism evidence="17 18">
    <name type="scientific">Trapa incisa</name>
    <dbReference type="NCBI Taxonomy" id="236973"/>
    <lineage>
        <taxon>Eukaryota</taxon>
        <taxon>Viridiplantae</taxon>
        <taxon>Streptophyta</taxon>
        <taxon>Embryophyta</taxon>
        <taxon>Tracheophyta</taxon>
        <taxon>Spermatophyta</taxon>
        <taxon>Magnoliopsida</taxon>
        <taxon>eudicotyledons</taxon>
        <taxon>Gunneridae</taxon>
        <taxon>Pentapetalae</taxon>
        <taxon>rosids</taxon>
        <taxon>malvids</taxon>
        <taxon>Myrtales</taxon>
        <taxon>Lythraceae</taxon>
        <taxon>Trapa</taxon>
    </lineage>
</organism>
<sequence length="961" mass="108168">MLTGRESLIRLVGRRRRFLINHNLLSSTVIPPCLRATYSYKNCADSVNRGKYSDDGVNGVTVSDESKIDQVTCPVCGNQVSGGDSMINSHLDTCLSKGTKRKLTQRTLLQLNFIPVPKVEVCSDELESPIPSTHSSFSSGVCIIQNSVSEVNHHDKAENCKLELVISNGSSEILSGDYKPDTPSLSSENSKLELEISNGSSEILSGDYKRDTPSLSFEDVHVEALPRKAIDTFIVGRKFSDQRELLAGTIVTLFREPDNAKDPNAVKVLSVNPGCSKALGYLPRQLAQHVSPLLEKFRCNLEGYVVSVPEHYLDAVPIQITCPEIVTYDVTKDNYLEEMIHIWGKAVQEAEASKKNPPNSTKYQQNFHVLVNEVLTSFPHLFSDIEKLFIESFKSLSDDSQRLFIRLYTRKGPWFRFSSISYPEISNVQQAVNDLSATGYVIALESSGVSNDEMMGVLKTLTVSELQEIPCLLKKSCKRGLRKKDIISFLLSLHKDGLSPTLPSLVLEKADLCVRISTKAERILWRVERLFFLNGEQDISSFLLVDLGIVKYPFYNCIISNQIFKDQYELLAYEEAIEVAQLMDESLEQNDCEKVLRCISVAESQIVSESLSSSSAALISCFTPSWVYSKVVMLGVSFLEQVRRYSSAIFLLKQLLEYFTCDGRRGYWTLRLSIDLEHLGYLSESLSIAENGLLDPWVRAGSRISLQKRILRLAKPPRRWKIPPFSSSLNRKIKEVQVVGRPLNCEMGKKSRFYGQDGNQCGVEQLALQHYAGEGGGWHGVHTESGIWLTIFGLLMWDAIFADIPNVFRTRFQMAPLDLETDNFYPERKTLIESQLQKINDGMAEEMLITSWESHRGTSCRGVNWERHSLSDLRAAVSCVGGPCLASLCRNLSQDYRSWSSGMPDLLLWRFHGEFRGEAKLVEVKGPRDRLSEQQQAWLLLLMDKGFNTEVCKVVPLTIRS</sequence>
<dbReference type="GO" id="GO:0016818">
    <property type="term" value="F:hydrolase activity, acting on acid anhydrides, in phosphorus-containing anhydrides"/>
    <property type="evidence" value="ECO:0007669"/>
    <property type="project" value="InterPro"/>
</dbReference>
<comment type="function">
    <text evidence="15">Nuclease required for the repair of DNA interstrand cross-links (ICL). Acts as a 5'-3' exonuclease that anchors at a cut end of DNA and cleaves DNA successively at every third nucleotide, allowing to excise an ICL from one strand through flanking incisions.</text>
</comment>
<protein>
    <recommendedName>
        <fullName evidence="15">Fanconi-associated nuclease</fullName>
        <ecNumber evidence="15">3.1.4.1</ecNumber>
    </recommendedName>
</protein>
<dbReference type="InterPro" id="IPR049132">
    <property type="entry name" value="FAN1-like_euk"/>
</dbReference>
<dbReference type="CDD" id="cd22326">
    <property type="entry name" value="FAN1-like"/>
    <property type="match status" value="1"/>
</dbReference>
<dbReference type="GO" id="GO:0008409">
    <property type="term" value="F:5'-3' exonuclease activity"/>
    <property type="evidence" value="ECO:0007669"/>
    <property type="project" value="TreeGrafter"/>
</dbReference>
<keyword evidence="11 14" id="KW-0234">DNA repair</keyword>
<evidence type="ECO:0000256" key="7">
    <source>
        <dbReference type="ARBA" id="ARBA00022771"/>
    </source>
</evidence>
<keyword evidence="18" id="KW-1185">Reference proteome</keyword>
<dbReference type="GO" id="GO:0004528">
    <property type="term" value="F:phosphodiesterase I activity"/>
    <property type="evidence" value="ECO:0007669"/>
    <property type="project" value="UniProtKB-EC"/>
</dbReference>
<dbReference type="InterPro" id="IPR033315">
    <property type="entry name" value="Fan1-like"/>
</dbReference>
<keyword evidence="5 15" id="KW-0479">Metal-binding</keyword>
<dbReference type="Pfam" id="PF08774">
    <property type="entry name" value="VRR_NUC"/>
    <property type="match status" value="1"/>
</dbReference>
<evidence type="ECO:0000256" key="13">
    <source>
        <dbReference type="ARBA" id="ARBA00023242"/>
    </source>
</evidence>
<keyword evidence="13 15" id="KW-0539">Nucleus</keyword>
<keyword evidence="12 15" id="KW-0464">Manganese</keyword>
<reference evidence="17 18" key="1">
    <citation type="journal article" date="2023" name="Hortic Res">
        <title>Pangenome of water caltrop reveals structural variations and asymmetric subgenome divergence after allopolyploidization.</title>
        <authorList>
            <person name="Zhang X."/>
            <person name="Chen Y."/>
            <person name="Wang L."/>
            <person name="Yuan Y."/>
            <person name="Fang M."/>
            <person name="Shi L."/>
            <person name="Lu R."/>
            <person name="Comes H.P."/>
            <person name="Ma Y."/>
            <person name="Chen Y."/>
            <person name="Huang G."/>
            <person name="Zhou Y."/>
            <person name="Zheng Z."/>
            <person name="Qiu Y."/>
        </authorList>
    </citation>
    <scope>NUCLEOTIDE SEQUENCE [LARGE SCALE GENOMIC DNA]</scope>
    <source>
        <tissue evidence="17">Roots</tissue>
    </source>
</reference>
<comment type="caution">
    <text evidence="17">The sequence shown here is derived from an EMBL/GenBank/DDBJ whole genome shotgun (WGS) entry which is preliminary data.</text>
</comment>